<evidence type="ECO:0000313" key="2">
    <source>
        <dbReference type="EMBL" id="KAJ0401631.1"/>
    </source>
</evidence>
<dbReference type="PANTHER" id="PTHR13582:SF0">
    <property type="entry name" value="M-PHASE PHOSPHOPROTEIN 6"/>
    <property type="match status" value="1"/>
</dbReference>
<reference evidence="2" key="1">
    <citation type="submission" date="2021-12" db="EMBL/GenBank/DDBJ databases">
        <title>Prjna785345.</title>
        <authorList>
            <person name="Rujirawat T."/>
            <person name="Krajaejun T."/>
        </authorList>
    </citation>
    <scope>NUCLEOTIDE SEQUENCE</scope>
    <source>
        <strain evidence="2">Pi057C3</strain>
    </source>
</reference>
<name>A0AAD5M238_PYTIN</name>
<dbReference type="AlphaFoldDB" id="A0AAD5M238"/>
<gene>
    <name evidence="2" type="ORF">P43SY_006010</name>
</gene>
<dbReference type="EMBL" id="JAKCXM010000123">
    <property type="protein sequence ID" value="KAJ0401631.1"/>
    <property type="molecule type" value="Genomic_DNA"/>
</dbReference>
<sequence length="179" mass="19914">MMWKPGSDKPAPKKQPKASAKDAAGKNDAAPAASNTARPSTKSALSQKTLAMKFMQRKKNGAEQRRVALEEQQREDTWERPEAMADDDDSDRLVCVRDVPDPSVPAFFGRRSFGGFNKAVEDEYRDVTRSAKFAAAEERERREEVSAEEMASRMVKYTGLMRGRNAGGPPRGKKKARHA</sequence>
<evidence type="ECO:0000313" key="3">
    <source>
        <dbReference type="Proteomes" id="UP001209570"/>
    </source>
</evidence>
<dbReference type="PANTHER" id="PTHR13582">
    <property type="entry name" value="M-PHASE PHOSPHOPROTEIN 6"/>
    <property type="match status" value="1"/>
</dbReference>
<feature type="region of interest" description="Disordered" evidence="1">
    <location>
        <begin position="1"/>
        <end position="93"/>
    </location>
</feature>
<feature type="compositionally biased region" description="Basic and acidic residues" evidence="1">
    <location>
        <begin position="60"/>
        <end position="83"/>
    </location>
</feature>
<dbReference type="GO" id="GO:0000460">
    <property type="term" value="P:maturation of 5.8S rRNA"/>
    <property type="evidence" value="ECO:0007669"/>
    <property type="project" value="TreeGrafter"/>
</dbReference>
<accession>A0AAD5M238</accession>
<feature type="region of interest" description="Disordered" evidence="1">
    <location>
        <begin position="156"/>
        <end position="179"/>
    </location>
</feature>
<comment type="caution">
    <text evidence="2">The sequence shown here is derived from an EMBL/GenBank/DDBJ whole genome shotgun (WGS) entry which is preliminary data.</text>
</comment>
<evidence type="ECO:0008006" key="4">
    <source>
        <dbReference type="Google" id="ProtNLM"/>
    </source>
</evidence>
<dbReference type="InterPro" id="IPR019324">
    <property type="entry name" value="MPP6"/>
</dbReference>
<dbReference type="Pfam" id="PF10175">
    <property type="entry name" value="MPP6"/>
    <property type="match status" value="1"/>
</dbReference>
<proteinExistence type="predicted"/>
<protein>
    <recommendedName>
        <fullName evidence="4">M-phase phosphoprotein 6</fullName>
    </recommendedName>
</protein>
<evidence type="ECO:0000256" key="1">
    <source>
        <dbReference type="SAM" id="MobiDB-lite"/>
    </source>
</evidence>
<feature type="compositionally biased region" description="Polar residues" evidence="1">
    <location>
        <begin position="36"/>
        <end position="49"/>
    </location>
</feature>
<feature type="compositionally biased region" description="Basic and acidic residues" evidence="1">
    <location>
        <begin position="1"/>
        <end position="11"/>
    </location>
</feature>
<organism evidence="2 3">
    <name type="scientific">Pythium insidiosum</name>
    <name type="common">Pythiosis disease agent</name>
    <dbReference type="NCBI Taxonomy" id="114742"/>
    <lineage>
        <taxon>Eukaryota</taxon>
        <taxon>Sar</taxon>
        <taxon>Stramenopiles</taxon>
        <taxon>Oomycota</taxon>
        <taxon>Peronosporomycetes</taxon>
        <taxon>Pythiales</taxon>
        <taxon>Pythiaceae</taxon>
        <taxon>Pythium</taxon>
    </lineage>
</organism>
<feature type="compositionally biased region" description="Low complexity" evidence="1">
    <location>
        <begin position="26"/>
        <end position="35"/>
    </location>
</feature>
<keyword evidence="3" id="KW-1185">Reference proteome</keyword>
<dbReference type="Proteomes" id="UP001209570">
    <property type="component" value="Unassembled WGS sequence"/>
</dbReference>